<keyword evidence="5" id="KW-0732">Signal</keyword>
<dbReference type="InterPro" id="IPR036866">
    <property type="entry name" value="RibonucZ/Hydroxyglut_hydro"/>
</dbReference>
<keyword evidence="4" id="KW-0862">Zinc</keyword>
<dbReference type="Proteomes" id="UP000198925">
    <property type="component" value="Unassembled WGS sequence"/>
</dbReference>
<reference evidence="7 8" key="1">
    <citation type="submission" date="2016-10" db="EMBL/GenBank/DDBJ databases">
        <authorList>
            <person name="de Groot N.N."/>
        </authorList>
    </citation>
    <scope>NUCLEOTIDE SEQUENCE [LARGE SCALE GENOMIC DNA]</scope>
    <source>
        <strain evidence="7 8">CPCC 100156</strain>
    </source>
</reference>
<sequence length="332" mass="35495">MTQITSRRLALGGLTAGLVAPLAAPALLRGAAAQTTPGAAPAAAQAPGFYRFKVGSFTVTTVHDGFFQRPLQGFVRNAPLEEVQKVMAESFLPTDSIRIPFTVTFLDTGSRLVVFDSGNGVTPPGATQGRMIQNMAAAGIDPAKVDLVVMSHFHGDHVNGLLNAAGAAAFPNAEVVVPAAEWAWWSDTGNESRSPEGQRGNFANSARRFAPYQGKIRQVAAGAEVMPGIRAVAAHGHTPGHTCYHISDGTAQAMFVADCTNRPELLACRPDFHVIFDFDPEMAEAARRRIYDQVATDRIRITGYHFPFPANGYLAKEGNGYRFVPADWSSAV</sequence>
<dbReference type="AlphaFoldDB" id="A0A1G6NRX9"/>
<dbReference type="RefSeq" id="WP_090661840.1">
    <property type="nucleotide sequence ID" value="NZ_FMZX01000002.1"/>
</dbReference>
<dbReference type="PROSITE" id="PS51318">
    <property type="entry name" value="TAT"/>
    <property type="match status" value="1"/>
</dbReference>
<proteinExistence type="inferred from homology"/>
<dbReference type="PANTHER" id="PTHR42978:SF6">
    <property type="entry name" value="QUORUM-QUENCHING LACTONASE YTNP-RELATED"/>
    <property type="match status" value="1"/>
</dbReference>
<dbReference type="Pfam" id="PF00753">
    <property type="entry name" value="Lactamase_B"/>
    <property type="match status" value="1"/>
</dbReference>
<evidence type="ECO:0000256" key="3">
    <source>
        <dbReference type="ARBA" id="ARBA00022801"/>
    </source>
</evidence>
<keyword evidence="3" id="KW-0378">Hydrolase</keyword>
<comment type="similarity">
    <text evidence="1">Belongs to the metallo-beta-lactamase superfamily.</text>
</comment>
<dbReference type="CDD" id="cd07720">
    <property type="entry name" value="OPHC2-like_MBL-fold"/>
    <property type="match status" value="1"/>
</dbReference>
<evidence type="ECO:0000256" key="5">
    <source>
        <dbReference type="SAM" id="SignalP"/>
    </source>
</evidence>
<feature type="domain" description="Metallo-beta-lactamase" evidence="6">
    <location>
        <begin position="100"/>
        <end position="305"/>
    </location>
</feature>
<dbReference type="EMBL" id="FMZX01000002">
    <property type="protein sequence ID" value="SDC70730.1"/>
    <property type="molecule type" value="Genomic_DNA"/>
</dbReference>
<evidence type="ECO:0000256" key="1">
    <source>
        <dbReference type="ARBA" id="ARBA00007749"/>
    </source>
</evidence>
<name>A0A1G6NRX9_9PROT</name>
<dbReference type="SMART" id="SM00849">
    <property type="entry name" value="Lactamase_B"/>
    <property type="match status" value="1"/>
</dbReference>
<evidence type="ECO:0000256" key="2">
    <source>
        <dbReference type="ARBA" id="ARBA00022723"/>
    </source>
</evidence>
<dbReference type="SUPFAM" id="SSF56281">
    <property type="entry name" value="Metallo-hydrolase/oxidoreductase"/>
    <property type="match status" value="1"/>
</dbReference>
<dbReference type="InterPro" id="IPR001279">
    <property type="entry name" value="Metallo-B-lactamas"/>
</dbReference>
<accession>A0A1G6NRX9</accession>
<keyword evidence="8" id="KW-1185">Reference proteome</keyword>
<dbReference type="InterPro" id="IPR006311">
    <property type="entry name" value="TAT_signal"/>
</dbReference>
<evidence type="ECO:0000256" key="4">
    <source>
        <dbReference type="ARBA" id="ARBA00022833"/>
    </source>
</evidence>
<feature type="chain" id="PRO_5011471886" evidence="5">
    <location>
        <begin position="27"/>
        <end position="332"/>
    </location>
</feature>
<keyword evidence="2" id="KW-0479">Metal-binding</keyword>
<feature type="signal peptide" evidence="5">
    <location>
        <begin position="1"/>
        <end position="26"/>
    </location>
</feature>
<evidence type="ECO:0000313" key="8">
    <source>
        <dbReference type="Proteomes" id="UP000198925"/>
    </source>
</evidence>
<evidence type="ECO:0000259" key="6">
    <source>
        <dbReference type="SMART" id="SM00849"/>
    </source>
</evidence>
<protein>
    <submittedName>
        <fullName evidence="7">Glyoxylase, beta-lactamase superfamily II</fullName>
    </submittedName>
</protein>
<organism evidence="7 8">
    <name type="scientific">Belnapia rosea</name>
    <dbReference type="NCBI Taxonomy" id="938405"/>
    <lineage>
        <taxon>Bacteria</taxon>
        <taxon>Pseudomonadati</taxon>
        <taxon>Pseudomonadota</taxon>
        <taxon>Alphaproteobacteria</taxon>
        <taxon>Acetobacterales</taxon>
        <taxon>Roseomonadaceae</taxon>
        <taxon>Belnapia</taxon>
    </lineage>
</organism>
<gene>
    <name evidence="7" type="ORF">SAMN04487779_1002129</name>
</gene>
<dbReference type="STRING" id="938405.SAMN02927895_02875"/>
<dbReference type="PANTHER" id="PTHR42978">
    <property type="entry name" value="QUORUM-QUENCHING LACTONASE YTNP-RELATED-RELATED"/>
    <property type="match status" value="1"/>
</dbReference>
<dbReference type="Gene3D" id="3.60.15.10">
    <property type="entry name" value="Ribonuclease Z/Hydroxyacylglutathione hydrolase-like"/>
    <property type="match status" value="1"/>
</dbReference>
<dbReference type="InterPro" id="IPR051013">
    <property type="entry name" value="MBL_superfamily_lactonases"/>
</dbReference>
<dbReference type="GO" id="GO:0016787">
    <property type="term" value="F:hydrolase activity"/>
    <property type="evidence" value="ECO:0007669"/>
    <property type="project" value="UniProtKB-KW"/>
</dbReference>
<evidence type="ECO:0000313" key="7">
    <source>
        <dbReference type="EMBL" id="SDC70730.1"/>
    </source>
</evidence>
<dbReference type="GO" id="GO:0046872">
    <property type="term" value="F:metal ion binding"/>
    <property type="evidence" value="ECO:0007669"/>
    <property type="project" value="UniProtKB-KW"/>
</dbReference>